<dbReference type="Gene3D" id="3.20.20.190">
    <property type="entry name" value="Phosphatidylinositol (PI) phosphodiesterase"/>
    <property type="match status" value="1"/>
</dbReference>
<evidence type="ECO:0000313" key="1">
    <source>
        <dbReference type="EMBL" id="EXF93570.1"/>
    </source>
</evidence>
<dbReference type="AlphaFoldDB" id="A0A010SKN4"/>
<protein>
    <submittedName>
        <fullName evidence="1">Phospholipase</fullName>
    </submittedName>
</protein>
<gene>
    <name evidence="1" type="ORF">HK44_007795</name>
</gene>
<dbReference type="PANTHER" id="PTHR13593">
    <property type="match status" value="1"/>
</dbReference>
<dbReference type="SUPFAM" id="SSF51695">
    <property type="entry name" value="PLC-like phosphodiesterases"/>
    <property type="match status" value="1"/>
</dbReference>
<comment type="caution">
    <text evidence="1">The sequence shown here is derived from an EMBL/GenBank/DDBJ whole genome shotgun (WGS) entry which is preliminary data.</text>
</comment>
<dbReference type="InterPro" id="IPR017946">
    <property type="entry name" value="PLC-like_Pdiesterase_TIM-brl"/>
</dbReference>
<dbReference type="HOGENOM" id="CLU_966005_0_0_6"/>
<dbReference type="GO" id="GO:0008081">
    <property type="term" value="F:phosphoric diester hydrolase activity"/>
    <property type="evidence" value="ECO:0007669"/>
    <property type="project" value="InterPro"/>
</dbReference>
<sequence>MTNDFYKWMTRLPAIDTLTLGELVLPGAHNSGVDKKASYAVPGLSHWAACQNNSFYYQLVNGARALDLRLEYDGKGGFWFQHNGYRSSRALEDLIMAVDRFLEQHPDEFIVLNFQQLRSNSSPFDVKEFSRLLTQHLGGRVILPEHRYLTLGELKEFSPFQRVMLASYGGVDRSYFNWELRCEWTGIDFASVADVKMFIASAIEYPDGLGMPWSMSATSYGLAQGPVNITTHLNEWFDPARDERVLNCSVISVDFFEESALVLHCMKANLMKAKAKQERRSFVSGSTERPT</sequence>
<accession>A0A010SKN4</accession>
<dbReference type="EMBL" id="AFOY02000015">
    <property type="protein sequence ID" value="EXF93570.1"/>
    <property type="molecule type" value="Genomic_DNA"/>
</dbReference>
<dbReference type="PATRIC" id="fig|1042209.11.peg.3941"/>
<organism evidence="1 2">
    <name type="scientific">Pseudomonas fluorescens HK44</name>
    <dbReference type="NCBI Taxonomy" id="1042209"/>
    <lineage>
        <taxon>Bacteria</taxon>
        <taxon>Pseudomonadati</taxon>
        <taxon>Pseudomonadota</taxon>
        <taxon>Gammaproteobacteria</taxon>
        <taxon>Pseudomonadales</taxon>
        <taxon>Pseudomonadaceae</taxon>
        <taxon>Pseudomonas</taxon>
    </lineage>
</organism>
<proteinExistence type="predicted"/>
<name>A0A010SKN4_PSEFL</name>
<dbReference type="CDD" id="cd08557">
    <property type="entry name" value="PI-PLCc_bacteria_like"/>
    <property type="match status" value="1"/>
</dbReference>
<evidence type="ECO:0000313" key="2">
    <source>
        <dbReference type="Proteomes" id="UP000022611"/>
    </source>
</evidence>
<dbReference type="RefSeq" id="WP_019690165.1">
    <property type="nucleotide sequence ID" value="NZ_AFOY02000015.1"/>
</dbReference>
<dbReference type="OrthoDB" id="7021323at2"/>
<dbReference type="Proteomes" id="UP000022611">
    <property type="component" value="Unassembled WGS sequence"/>
</dbReference>
<dbReference type="PANTHER" id="PTHR13593:SF113">
    <property type="entry name" value="SI:DKEY-266F7.9"/>
    <property type="match status" value="1"/>
</dbReference>
<dbReference type="GO" id="GO:0006629">
    <property type="term" value="P:lipid metabolic process"/>
    <property type="evidence" value="ECO:0007669"/>
    <property type="project" value="InterPro"/>
</dbReference>
<dbReference type="InterPro" id="IPR051057">
    <property type="entry name" value="PI-PLC_domain"/>
</dbReference>
<dbReference type="PROSITE" id="PS50007">
    <property type="entry name" value="PIPLC_X_DOMAIN"/>
    <property type="match status" value="1"/>
</dbReference>
<reference evidence="1 2" key="1">
    <citation type="journal article" date="2011" name="J. Bacteriol.">
        <title>Draft genome sequence of the polycyclic aromatic hydrocarbon-degrading, genetically engineered bioluminescent bioreporter Pseudomonas fluorescens HK44.</title>
        <authorList>
            <person name="Chauhan A."/>
            <person name="Layton A.C."/>
            <person name="Williams D.E."/>
            <person name="Smartt A.E."/>
            <person name="Ripp S."/>
            <person name="Karpinets T.V."/>
            <person name="Brown S.D."/>
            <person name="Sayler G.S."/>
        </authorList>
    </citation>
    <scope>NUCLEOTIDE SEQUENCE [LARGE SCALE GENOMIC DNA]</scope>
    <source>
        <strain evidence="1 2">HK44</strain>
    </source>
</reference>
<dbReference type="eggNOG" id="ENOG5032CUC">
    <property type="taxonomic scope" value="Bacteria"/>
</dbReference>